<dbReference type="AlphaFoldDB" id="D0L637"/>
<name>D0L637_GORB4</name>
<dbReference type="Pfam" id="PF21863">
    <property type="entry name" value="HTH_67"/>
    <property type="match status" value="1"/>
</dbReference>
<dbReference type="RefSeq" id="WP_012836012.1">
    <property type="nucleotide sequence ID" value="NC_013441.1"/>
</dbReference>
<protein>
    <recommendedName>
        <fullName evidence="3">SalK</fullName>
    </recommendedName>
</protein>
<evidence type="ECO:0000313" key="2">
    <source>
        <dbReference type="Proteomes" id="UP000001219"/>
    </source>
</evidence>
<gene>
    <name evidence="1" type="ordered locus">Gbro_4382</name>
</gene>
<dbReference type="EMBL" id="CP001802">
    <property type="protein sequence ID" value="ACY23523.1"/>
    <property type="molecule type" value="Genomic_DNA"/>
</dbReference>
<dbReference type="HOGENOM" id="CLU_061724_0_0_11"/>
<reference evidence="1 2" key="2">
    <citation type="journal article" date="2010" name="Stand. Genomic Sci.">
        <title>Complete genome sequence of Gordonia bronchialis type strain (3410).</title>
        <authorList>
            <person name="Ivanova N."/>
            <person name="Sikorski J."/>
            <person name="Jando M."/>
            <person name="Lapidus A."/>
            <person name="Nolan M."/>
            <person name="Lucas S."/>
            <person name="Del Rio T.G."/>
            <person name="Tice H."/>
            <person name="Copeland A."/>
            <person name="Cheng J.F."/>
            <person name="Chen F."/>
            <person name="Bruce D."/>
            <person name="Goodwin L."/>
            <person name="Pitluck S."/>
            <person name="Mavromatis K."/>
            <person name="Ovchinnikova G."/>
            <person name="Pati A."/>
            <person name="Chen A."/>
            <person name="Palaniappan K."/>
            <person name="Land M."/>
            <person name="Hauser L."/>
            <person name="Chang Y.J."/>
            <person name="Jeffries C.D."/>
            <person name="Chain P."/>
            <person name="Saunders E."/>
            <person name="Han C."/>
            <person name="Detter J.C."/>
            <person name="Brettin T."/>
            <person name="Rohde M."/>
            <person name="Goker M."/>
            <person name="Bristow J."/>
            <person name="Eisen J.A."/>
            <person name="Markowitz V."/>
            <person name="Hugenholtz P."/>
            <person name="Klenk H.P."/>
            <person name="Kyrpides N.C."/>
        </authorList>
    </citation>
    <scope>NUCLEOTIDE SEQUENCE [LARGE SCALE GENOMIC DNA]</scope>
    <source>
        <strain evidence="2">ATCC 25592 / DSM 43247 / BCRC 13721 / JCM 3198 / KCTC 3076 / NBRC 16047 / NCTC 10667</strain>
    </source>
</reference>
<evidence type="ECO:0008006" key="3">
    <source>
        <dbReference type="Google" id="ProtNLM"/>
    </source>
</evidence>
<organism evidence="1 2">
    <name type="scientific">Gordonia bronchialis (strain ATCC 25592 / DSM 43247 / BCRC 13721 / JCM 3198 / KCTC 3076 / NBRC 16047 / NCTC 10667)</name>
    <name type="common">Rhodococcus bronchialis</name>
    <dbReference type="NCBI Taxonomy" id="526226"/>
    <lineage>
        <taxon>Bacteria</taxon>
        <taxon>Bacillati</taxon>
        <taxon>Actinomycetota</taxon>
        <taxon>Actinomycetes</taxon>
        <taxon>Mycobacteriales</taxon>
        <taxon>Gordoniaceae</taxon>
        <taxon>Gordonia</taxon>
    </lineage>
</organism>
<dbReference type="OrthoDB" id="157052at2"/>
<accession>D0L637</accession>
<keyword evidence="2" id="KW-1185">Reference proteome</keyword>
<dbReference type="eggNOG" id="COG1846">
    <property type="taxonomic scope" value="Bacteria"/>
</dbReference>
<dbReference type="STRING" id="526226.Gbro_4382"/>
<dbReference type="KEGG" id="gbr:Gbro_4382"/>
<sequence>MTSSVEKTTPSAARTAYETLEPFHVLAYFNPGLGDAFRDTALDPHAFYVGARGAPLGSCVPSVVASTFYNFSPDLISKAWTAALGVGLDTVTARRDAMLDEQLRAILGDAADDSSIAELTAGYRDLAVGLPLGGRALAAGWAAAAPPESPVVALWYAIAVLREWRGDNHIAALVLNGLHGIDAVVFHEAQLPDPTVTRRVLGRKMVQLTRGWSDDDWDGSVARLADRGLIDRGEDGHVLTADGAAVYDDIEATTDALGESVWSVPGASDLVTRTRPLVKAVLDAGVLPGTKKKG</sequence>
<dbReference type="NCBIfam" id="NF047719">
    <property type="entry name" value="SCO6745_fam_HTH"/>
    <property type="match status" value="1"/>
</dbReference>
<dbReference type="Proteomes" id="UP000001219">
    <property type="component" value="Chromosome"/>
</dbReference>
<reference evidence="2" key="1">
    <citation type="submission" date="2009-10" db="EMBL/GenBank/DDBJ databases">
        <title>The complete chromosome of Gordonia bronchialis DSM 43247.</title>
        <authorList>
            <consortium name="US DOE Joint Genome Institute (JGI-PGF)"/>
            <person name="Lucas S."/>
            <person name="Copeland A."/>
            <person name="Lapidus A."/>
            <person name="Glavina del Rio T."/>
            <person name="Dalin E."/>
            <person name="Tice H."/>
            <person name="Bruce D."/>
            <person name="Goodwin L."/>
            <person name="Pitluck S."/>
            <person name="Kyrpides N."/>
            <person name="Mavromatis K."/>
            <person name="Ivanova N."/>
            <person name="Ovchinnikova G."/>
            <person name="Saunders E."/>
            <person name="Brettin T."/>
            <person name="Detter J.C."/>
            <person name="Han C."/>
            <person name="Larimer F."/>
            <person name="Land M."/>
            <person name="Hauser L."/>
            <person name="Markowitz V."/>
            <person name="Cheng J.-F."/>
            <person name="Hugenholtz P."/>
            <person name="Woyke T."/>
            <person name="Wu D."/>
            <person name="Jando M."/>
            <person name="Schneider S."/>
            <person name="Goeker M."/>
            <person name="Klenk H.-P."/>
            <person name="Eisen J.A."/>
        </authorList>
    </citation>
    <scope>NUCLEOTIDE SEQUENCE [LARGE SCALE GENOMIC DNA]</scope>
    <source>
        <strain evidence="2">ATCC 25592 / DSM 43247 / BCRC 13721 / JCM 3198 / KCTC 3076 / NBRC 16047 / NCTC 10667</strain>
    </source>
</reference>
<evidence type="ECO:0000313" key="1">
    <source>
        <dbReference type="EMBL" id="ACY23523.1"/>
    </source>
</evidence>
<proteinExistence type="predicted"/>
<dbReference type="InterPro" id="IPR054058">
    <property type="entry name" value="HTH_67"/>
</dbReference>